<evidence type="ECO:0000256" key="3">
    <source>
        <dbReference type="ARBA" id="ARBA00022452"/>
    </source>
</evidence>
<evidence type="ECO:0000256" key="1">
    <source>
        <dbReference type="ARBA" id="ARBA00004571"/>
    </source>
</evidence>
<dbReference type="Gene3D" id="2.170.130.10">
    <property type="entry name" value="TonB-dependent receptor, plug domain"/>
    <property type="match status" value="1"/>
</dbReference>
<evidence type="ECO:0000256" key="14">
    <source>
        <dbReference type="SAM" id="SignalP"/>
    </source>
</evidence>
<keyword evidence="4" id="KW-0410">Iron transport</keyword>
<keyword evidence="10 12" id="KW-0472">Membrane</keyword>
<feature type="signal peptide" evidence="14">
    <location>
        <begin position="1"/>
        <end position="31"/>
    </location>
</feature>
<dbReference type="Pfam" id="PF13715">
    <property type="entry name" value="CarbopepD_reg_2"/>
    <property type="match status" value="1"/>
</dbReference>
<comment type="subcellular location">
    <subcellularLocation>
        <location evidence="1 12">Cell outer membrane</location>
        <topology evidence="1 12">Multi-pass membrane protein</topology>
    </subcellularLocation>
</comment>
<dbReference type="Gene3D" id="2.60.40.1120">
    <property type="entry name" value="Carboxypeptidase-like, regulatory domain"/>
    <property type="match status" value="1"/>
</dbReference>
<evidence type="ECO:0000256" key="11">
    <source>
        <dbReference type="ARBA" id="ARBA00023237"/>
    </source>
</evidence>
<dbReference type="EMBL" id="CAKLPZ010000003">
    <property type="protein sequence ID" value="CAH1001846.1"/>
    <property type="molecule type" value="Genomic_DNA"/>
</dbReference>
<dbReference type="InterPro" id="IPR023997">
    <property type="entry name" value="TonB-dep_OMP_SusC/RagA_CS"/>
</dbReference>
<dbReference type="PANTHER" id="PTHR32552:SF68">
    <property type="entry name" value="FERRICHROME OUTER MEMBRANE TRANSPORTER_PHAGE RECEPTOR"/>
    <property type="match status" value="1"/>
</dbReference>
<gene>
    <name evidence="17" type="ORF">LEM8419_02754</name>
</gene>
<proteinExistence type="inferred from homology"/>
<dbReference type="InterPro" id="IPR036942">
    <property type="entry name" value="Beta-barrel_TonB_sf"/>
</dbReference>
<keyword evidence="3 12" id="KW-1134">Transmembrane beta strand</keyword>
<dbReference type="Gene3D" id="2.40.170.20">
    <property type="entry name" value="TonB-dependent receptor, beta-barrel domain"/>
    <property type="match status" value="1"/>
</dbReference>
<dbReference type="Pfam" id="PF07715">
    <property type="entry name" value="Plug"/>
    <property type="match status" value="1"/>
</dbReference>
<evidence type="ECO:0000313" key="17">
    <source>
        <dbReference type="EMBL" id="CAH1001846.1"/>
    </source>
</evidence>
<evidence type="ECO:0000256" key="4">
    <source>
        <dbReference type="ARBA" id="ARBA00022496"/>
    </source>
</evidence>
<evidence type="ECO:0000256" key="9">
    <source>
        <dbReference type="ARBA" id="ARBA00023077"/>
    </source>
</evidence>
<dbReference type="InterPro" id="IPR008969">
    <property type="entry name" value="CarboxyPept-like_regulatory"/>
</dbReference>
<dbReference type="InterPro" id="IPR037066">
    <property type="entry name" value="Plug_dom_sf"/>
</dbReference>
<keyword evidence="6 14" id="KW-0732">Signal</keyword>
<keyword evidence="7" id="KW-0408">Iron</keyword>
<evidence type="ECO:0000256" key="10">
    <source>
        <dbReference type="ARBA" id="ARBA00023136"/>
    </source>
</evidence>
<keyword evidence="17" id="KW-0675">Receptor</keyword>
<dbReference type="Pfam" id="PF00593">
    <property type="entry name" value="TonB_dep_Rec_b-barrel"/>
    <property type="match status" value="1"/>
</dbReference>
<dbReference type="NCBIfam" id="TIGR04056">
    <property type="entry name" value="OMP_RagA_SusC"/>
    <property type="match status" value="1"/>
</dbReference>
<evidence type="ECO:0000259" key="15">
    <source>
        <dbReference type="Pfam" id="PF00593"/>
    </source>
</evidence>
<keyword evidence="18" id="KW-1185">Reference proteome</keyword>
<reference evidence="17" key="1">
    <citation type="submission" date="2021-12" db="EMBL/GenBank/DDBJ databases">
        <authorList>
            <person name="Rodrigo-Torres L."/>
            <person name="Arahal R. D."/>
            <person name="Lucena T."/>
        </authorList>
    </citation>
    <scope>NUCLEOTIDE SEQUENCE</scope>
    <source>
        <strain evidence="17">CECT 8419</strain>
    </source>
</reference>
<evidence type="ECO:0000256" key="12">
    <source>
        <dbReference type="PROSITE-ProRule" id="PRU01360"/>
    </source>
</evidence>
<protein>
    <submittedName>
        <fullName evidence="17">TonB-dependent receptor P3</fullName>
    </submittedName>
</protein>
<dbReference type="RefSeq" id="WP_238751703.1">
    <property type="nucleotide sequence ID" value="NZ_CAKLPZ010000003.1"/>
</dbReference>
<dbReference type="SUPFAM" id="SSF49464">
    <property type="entry name" value="Carboxypeptidase regulatory domain-like"/>
    <property type="match status" value="1"/>
</dbReference>
<keyword evidence="5 12" id="KW-0812">Transmembrane</keyword>
<dbReference type="NCBIfam" id="TIGR04057">
    <property type="entry name" value="SusC_RagA_signa"/>
    <property type="match status" value="1"/>
</dbReference>
<dbReference type="PROSITE" id="PS52016">
    <property type="entry name" value="TONB_DEPENDENT_REC_3"/>
    <property type="match status" value="1"/>
</dbReference>
<evidence type="ECO:0000256" key="8">
    <source>
        <dbReference type="ARBA" id="ARBA00023065"/>
    </source>
</evidence>
<name>A0ABM9B3P7_9BACT</name>
<feature type="domain" description="TonB-dependent receptor-like beta-barrel" evidence="15">
    <location>
        <begin position="389"/>
        <end position="953"/>
    </location>
</feature>
<comment type="similarity">
    <text evidence="12 13">Belongs to the TonB-dependent receptor family.</text>
</comment>
<evidence type="ECO:0000313" key="18">
    <source>
        <dbReference type="Proteomes" id="UP000837803"/>
    </source>
</evidence>
<keyword evidence="9 13" id="KW-0798">TonB box</keyword>
<dbReference type="Proteomes" id="UP000837803">
    <property type="component" value="Unassembled WGS sequence"/>
</dbReference>
<evidence type="ECO:0000256" key="6">
    <source>
        <dbReference type="ARBA" id="ARBA00022729"/>
    </source>
</evidence>
<dbReference type="InterPro" id="IPR039426">
    <property type="entry name" value="TonB-dep_rcpt-like"/>
</dbReference>
<dbReference type="SUPFAM" id="SSF56935">
    <property type="entry name" value="Porins"/>
    <property type="match status" value="1"/>
</dbReference>
<organism evidence="17 18">
    <name type="scientific">Neolewinella maritima</name>
    <dbReference type="NCBI Taxonomy" id="1383882"/>
    <lineage>
        <taxon>Bacteria</taxon>
        <taxon>Pseudomonadati</taxon>
        <taxon>Bacteroidota</taxon>
        <taxon>Saprospiria</taxon>
        <taxon>Saprospirales</taxon>
        <taxon>Lewinellaceae</taxon>
        <taxon>Neolewinella</taxon>
    </lineage>
</organism>
<dbReference type="PANTHER" id="PTHR32552">
    <property type="entry name" value="FERRICHROME IRON RECEPTOR-RELATED"/>
    <property type="match status" value="1"/>
</dbReference>
<accession>A0ABM9B3P7</accession>
<feature type="domain" description="TonB-dependent receptor plug" evidence="16">
    <location>
        <begin position="127"/>
        <end position="231"/>
    </location>
</feature>
<feature type="chain" id="PRO_5046530669" evidence="14">
    <location>
        <begin position="32"/>
        <end position="1001"/>
    </location>
</feature>
<sequence>MYNTYSTVRRLWATPLLTCVLLLASSLTAVAIGPAVLDVSGRVTDTGGEPLIGVTVRVKSTTAGTVTDLDGLYALSVDATDTLLFSYTGFATQEVAVSGRSSIDVVLEADAATLDEVVVVGYGTVKKSDLTGAVSSVKSEEITAYPTASAEQALQGRAAGVQITANNGAPGAGFRVRVRGGTSINASSDPIFVVDGFVGASLPPPEDIASIEVLKDASATAIYGSRGANGVIMVTTKRGQAGQTRIELNSSYTLQNEINRLELLNADQFAAYQSEINPDFEQGDSDTDWQDLIFRRGAVQNYQLGISGGSDNVRYYLSGTYFQQEGVIVNSDYERFSVTSNIDITASERLNVGLNLLAKRENTNSVATQETGSVIGVAYRFEPDVGIRDAQGRYTLARISDRFNNAVALTNEPRDQDNVDQFRGSIYGNYQLLPGLDLRSTFNASTNNGRNGFFSPRTLNPDAGINGSGRVRNSRNMSLLTETYLTYTRDFSASNLTLLAGYSYQRETSEFFVVGNRNFVTDAGYFFNLGGGSEPTIPNSGRSESDISSYIGRINYSLNDRYLFTLTGRYDGTSVFSEGNKWAIFPSGAVAWNMAREPFMEDSGLFSNFKWRVSYGLTGNRAIGPYSTLARFDDVFTVQNGTIVNAVAPTAVANNDLTWETTSQLDIGVDIGILEGRINLTADYYSMETYDLLFALPLPEYSGYSTLLSNIGRVGNKGVELSIDTRNLVGAFRWNTNLNISTNKNEILELPEGNDIFYNSGPGHIVGLGNTQVLRVGEPVGVFFGFQYDGVYQQGDDIIPGGSFDTEPGGERYADISGDGMLNSDDRIIIGNPHPDFIFGITNEFAYRNFDLNLFLQGSQGNDIYSYTLLELDLLAGLNNATTAALDRWTPSNTNTNVPAAQGGRSRRSSSRFVYDGSYVRLKNVALGYSLPAVVLDRFGLSRLRVYLSAQNLLTFTDYEGYDPEVGYRSGGGSSGNQNVGLDYASYPNVKGFTVGVNVGF</sequence>
<evidence type="ECO:0000256" key="7">
    <source>
        <dbReference type="ARBA" id="ARBA00023004"/>
    </source>
</evidence>
<dbReference type="InterPro" id="IPR012910">
    <property type="entry name" value="Plug_dom"/>
</dbReference>
<evidence type="ECO:0000256" key="13">
    <source>
        <dbReference type="RuleBase" id="RU003357"/>
    </source>
</evidence>
<dbReference type="InterPro" id="IPR023996">
    <property type="entry name" value="TonB-dep_OMP_SusC/RagA"/>
</dbReference>
<keyword evidence="2 12" id="KW-0813">Transport</keyword>
<comment type="caution">
    <text evidence="17">The sequence shown here is derived from an EMBL/GenBank/DDBJ whole genome shotgun (WGS) entry which is preliminary data.</text>
</comment>
<evidence type="ECO:0000256" key="5">
    <source>
        <dbReference type="ARBA" id="ARBA00022692"/>
    </source>
</evidence>
<keyword evidence="11 12" id="KW-0998">Cell outer membrane</keyword>
<evidence type="ECO:0000259" key="16">
    <source>
        <dbReference type="Pfam" id="PF07715"/>
    </source>
</evidence>
<dbReference type="InterPro" id="IPR000531">
    <property type="entry name" value="Beta-barrel_TonB"/>
</dbReference>
<evidence type="ECO:0000256" key="2">
    <source>
        <dbReference type="ARBA" id="ARBA00022448"/>
    </source>
</evidence>
<keyword evidence="8" id="KW-0406">Ion transport</keyword>